<dbReference type="EMBL" id="JAVFHQ010000003">
    <property type="protein sequence ID" value="KAK4549769.1"/>
    <property type="molecule type" value="Genomic_DNA"/>
</dbReference>
<sequence length="288" mass="34156">MAPFNGWDEYWQLDKYESTVKEELKTRLRSEGYTVPNRMLKGELVQMQQRVDCGHICYEKCTDAELQRFVIDRRLTPMTPNSHYAAKMALMREDARLRFGRFVNLPAELRNRIYQHYVSEFDDILTTPTQPPLARVCKQLHNEVLPVFYRSRKFHIVFERRPARGSGPTTFRMDSRTALFLTSLSKESIAEIRRLHVRVNYVRVEDTRSNEWRWIYKCNLKLDNSATGYRLKVKPSKKTYFRNQDAMAVELKRRFAKVYKVICARGSTKMLGLADIHTLRRVVEEVFE</sequence>
<protein>
    <recommendedName>
        <fullName evidence="3">F-box domain-containing protein</fullName>
    </recommendedName>
</protein>
<proteinExistence type="predicted"/>
<dbReference type="PANTHER" id="PTHR42085">
    <property type="entry name" value="F-BOX DOMAIN-CONTAINING PROTEIN"/>
    <property type="match status" value="1"/>
</dbReference>
<gene>
    <name evidence="1" type="ORF">LTR36_005070</name>
</gene>
<evidence type="ECO:0000313" key="1">
    <source>
        <dbReference type="EMBL" id="KAK4549769.1"/>
    </source>
</evidence>
<keyword evidence="2" id="KW-1185">Reference proteome</keyword>
<dbReference type="InterPro" id="IPR038883">
    <property type="entry name" value="AN11006-like"/>
</dbReference>
<organism evidence="1 2">
    <name type="scientific">Oleoguttula mirabilis</name>
    <dbReference type="NCBI Taxonomy" id="1507867"/>
    <lineage>
        <taxon>Eukaryota</taxon>
        <taxon>Fungi</taxon>
        <taxon>Dikarya</taxon>
        <taxon>Ascomycota</taxon>
        <taxon>Pezizomycotina</taxon>
        <taxon>Dothideomycetes</taxon>
        <taxon>Dothideomycetidae</taxon>
        <taxon>Mycosphaerellales</taxon>
        <taxon>Teratosphaeriaceae</taxon>
        <taxon>Oleoguttula</taxon>
    </lineage>
</organism>
<dbReference type="AlphaFoldDB" id="A0AAV9JW52"/>
<comment type="caution">
    <text evidence="1">The sequence shown here is derived from an EMBL/GenBank/DDBJ whole genome shotgun (WGS) entry which is preliminary data.</text>
</comment>
<evidence type="ECO:0008006" key="3">
    <source>
        <dbReference type="Google" id="ProtNLM"/>
    </source>
</evidence>
<dbReference type="PANTHER" id="PTHR42085:SF1">
    <property type="entry name" value="F-BOX DOMAIN-CONTAINING PROTEIN"/>
    <property type="match status" value="1"/>
</dbReference>
<dbReference type="Proteomes" id="UP001324427">
    <property type="component" value="Unassembled WGS sequence"/>
</dbReference>
<reference evidence="1 2" key="1">
    <citation type="submission" date="2021-11" db="EMBL/GenBank/DDBJ databases">
        <title>Black yeast isolated from Biological Soil Crust.</title>
        <authorList>
            <person name="Kurbessoian T."/>
        </authorList>
    </citation>
    <scope>NUCLEOTIDE SEQUENCE [LARGE SCALE GENOMIC DNA]</scope>
    <source>
        <strain evidence="1 2">CCFEE 5522</strain>
    </source>
</reference>
<accession>A0AAV9JW52</accession>
<evidence type="ECO:0000313" key="2">
    <source>
        <dbReference type="Proteomes" id="UP001324427"/>
    </source>
</evidence>
<name>A0AAV9JW52_9PEZI</name>